<reference evidence="1" key="1">
    <citation type="submission" date="2022-04" db="EMBL/GenBank/DDBJ databases">
        <title>Genome of the entomopathogenic fungus Entomophthora muscae.</title>
        <authorList>
            <person name="Elya C."/>
            <person name="Lovett B.R."/>
            <person name="Lee E."/>
            <person name="Macias A.M."/>
            <person name="Hajek A.E."/>
            <person name="De Bivort B.L."/>
            <person name="Kasson M.T."/>
            <person name="De Fine Licht H.H."/>
            <person name="Stajich J.E."/>
        </authorList>
    </citation>
    <scope>NUCLEOTIDE SEQUENCE</scope>
    <source>
        <strain evidence="1">Berkeley</strain>
    </source>
</reference>
<proteinExistence type="predicted"/>
<protein>
    <submittedName>
        <fullName evidence="1">Uncharacterized protein</fullName>
    </submittedName>
</protein>
<name>A0ACC2U7Y4_9FUNG</name>
<keyword evidence="2" id="KW-1185">Reference proteome</keyword>
<evidence type="ECO:0000313" key="1">
    <source>
        <dbReference type="EMBL" id="KAJ9083047.1"/>
    </source>
</evidence>
<evidence type="ECO:0000313" key="2">
    <source>
        <dbReference type="Proteomes" id="UP001165960"/>
    </source>
</evidence>
<dbReference type="EMBL" id="QTSX02001221">
    <property type="protein sequence ID" value="KAJ9083047.1"/>
    <property type="molecule type" value="Genomic_DNA"/>
</dbReference>
<comment type="caution">
    <text evidence="1">The sequence shown here is derived from an EMBL/GenBank/DDBJ whole genome shotgun (WGS) entry which is preliminary data.</text>
</comment>
<accession>A0ACC2U7Y4</accession>
<dbReference type="Proteomes" id="UP001165960">
    <property type="component" value="Unassembled WGS sequence"/>
</dbReference>
<sequence length="138" mass="15778">MYGRPSCTAVLYPLHIPSKESTIIAPLRLSVPPNTSRIIFPHRSEEMIHQHSKSQIHPHAIKNPNRHPLQRTDNHSHLLKPPFKPETIQQTSSWPNSTSDQTSLPTSAERPLPGLVDPQHRTRDKHSYQERKAIIQTT</sequence>
<gene>
    <name evidence="1" type="ORF">DSO57_1038632</name>
</gene>
<organism evidence="1 2">
    <name type="scientific">Entomophthora muscae</name>
    <dbReference type="NCBI Taxonomy" id="34485"/>
    <lineage>
        <taxon>Eukaryota</taxon>
        <taxon>Fungi</taxon>
        <taxon>Fungi incertae sedis</taxon>
        <taxon>Zoopagomycota</taxon>
        <taxon>Entomophthoromycotina</taxon>
        <taxon>Entomophthoromycetes</taxon>
        <taxon>Entomophthorales</taxon>
        <taxon>Entomophthoraceae</taxon>
        <taxon>Entomophthora</taxon>
    </lineage>
</organism>